<dbReference type="EMBL" id="MK072300">
    <property type="protein sequence ID" value="AYV81747.1"/>
    <property type="molecule type" value="Genomic_DNA"/>
</dbReference>
<organism evidence="1">
    <name type="scientific">Harvfovirus sp</name>
    <dbReference type="NCBI Taxonomy" id="2487768"/>
    <lineage>
        <taxon>Viruses</taxon>
        <taxon>Varidnaviria</taxon>
        <taxon>Bamfordvirae</taxon>
        <taxon>Nucleocytoviricota</taxon>
        <taxon>Megaviricetes</taxon>
        <taxon>Imitervirales</taxon>
        <taxon>Mimiviridae</taxon>
        <taxon>Klosneuvirinae</taxon>
    </lineage>
</organism>
<proteinExistence type="predicted"/>
<name>A0A3G5A3F7_9VIRU</name>
<evidence type="ECO:0000313" key="1">
    <source>
        <dbReference type="EMBL" id="AYV81747.1"/>
    </source>
</evidence>
<reference evidence="1" key="1">
    <citation type="submission" date="2018-10" db="EMBL/GenBank/DDBJ databases">
        <title>Hidden diversity of soil giant viruses.</title>
        <authorList>
            <person name="Schulz F."/>
            <person name="Alteio L."/>
            <person name="Goudeau D."/>
            <person name="Ryan E.M."/>
            <person name="Malmstrom R.R."/>
            <person name="Blanchard J."/>
            <person name="Woyke T."/>
        </authorList>
    </citation>
    <scope>NUCLEOTIDE SEQUENCE</scope>
    <source>
        <strain evidence="1">HAV1</strain>
    </source>
</reference>
<accession>A0A3G5A3F7</accession>
<gene>
    <name evidence="1" type="ORF">Harvfovirus58_5</name>
</gene>
<sequence length="170" mass="19982">MVDKSQEEYNKQIMDTGISEEKPVEPVEIDLSEYHVPEDKKTEAMYVDILNIFNIYFRYLFNKEPTSTLFEGIDHNDPTATNRPLEKLYEEINNYKNTKDSRLIDIFDPILYRETYLSGDDDVLPEDHPFYLVDVDGDQKVTHNLITALKYISATNWQSNSWAINQVNEF</sequence>
<protein>
    <submittedName>
        <fullName evidence="1">Uncharacterized protein</fullName>
    </submittedName>
</protein>